<evidence type="ECO:0000259" key="4">
    <source>
        <dbReference type="PROSITE" id="PS50937"/>
    </source>
</evidence>
<evidence type="ECO:0000256" key="1">
    <source>
        <dbReference type="ARBA" id="ARBA00023015"/>
    </source>
</evidence>
<dbReference type="CDD" id="cd04784">
    <property type="entry name" value="HTH_CadR-PbrR"/>
    <property type="match status" value="1"/>
</dbReference>
<dbReference type="InterPro" id="IPR009061">
    <property type="entry name" value="DNA-bd_dom_put_sf"/>
</dbReference>
<evidence type="ECO:0000313" key="6">
    <source>
        <dbReference type="Proteomes" id="UP000002440"/>
    </source>
</evidence>
<dbReference type="EMBL" id="CP000284">
    <property type="protein sequence ID" value="ABE48961.1"/>
    <property type="molecule type" value="Genomic_DNA"/>
</dbReference>
<dbReference type="InterPro" id="IPR015358">
    <property type="entry name" value="Tscrpt_reg_MerR_DNA-bd"/>
</dbReference>
<dbReference type="InterPro" id="IPR047057">
    <property type="entry name" value="MerR_fam"/>
</dbReference>
<proteinExistence type="predicted"/>
<keyword evidence="1" id="KW-0805">Transcription regulation</keyword>
<evidence type="ECO:0000313" key="5">
    <source>
        <dbReference type="EMBL" id="ABE48961.1"/>
    </source>
</evidence>
<name>Q1H3H6_METFK</name>
<dbReference type="PANTHER" id="PTHR30204:SF92">
    <property type="entry name" value="HTH-TYPE TRANSCRIPTIONAL REGULATOR ZNTR"/>
    <property type="match status" value="1"/>
</dbReference>
<accession>Q1H3H6</accession>
<dbReference type="SUPFAM" id="SSF46955">
    <property type="entry name" value="Putative DNA-binding domain"/>
    <property type="match status" value="1"/>
</dbReference>
<dbReference type="RefSeq" id="WP_011479058.1">
    <property type="nucleotide sequence ID" value="NC_007947.1"/>
</dbReference>
<evidence type="ECO:0000256" key="2">
    <source>
        <dbReference type="ARBA" id="ARBA00023125"/>
    </source>
</evidence>
<sequence>MKIGQLSALTGCQVPTIRFFEAEGLLQAASRGNNNYRDYGDEHVTQLLFVLRCRSLGMSHVEIRALLRLQSDPEQPCDDVNTLLDEHLRMVNQRLAELNALRVQLRAIRETCAGGVCIDKCGALKSLRRTATTGALTTTTRLGSTSSTKQSNQ</sequence>
<dbReference type="InterPro" id="IPR000551">
    <property type="entry name" value="MerR-type_HTH_dom"/>
</dbReference>
<dbReference type="AlphaFoldDB" id="Q1H3H6"/>
<keyword evidence="3" id="KW-0804">Transcription</keyword>
<dbReference type="Pfam" id="PF09278">
    <property type="entry name" value="MerR-DNA-bind"/>
    <property type="match status" value="1"/>
</dbReference>
<dbReference type="GO" id="GO:0003700">
    <property type="term" value="F:DNA-binding transcription factor activity"/>
    <property type="evidence" value="ECO:0007669"/>
    <property type="project" value="InterPro"/>
</dbReference>
<protein>
    <submittedName>
        <fullName evidence="5">Transcriptional regulator, MerR family</fullName>
    </submittedName>
</protein>
<dbReference type="PANTHER" id="PTHR30204">
    <property type="entry name" value="REDOX-CYCLING DRUG-SENSING TRANSCRIPTIONAL ACTIVATOR SOXR"/>
    <property type="match status" value="1"/>
</dbReference>
<dbReference type="HOGENOM" id="CLU_060077_2_0_4"/>
<dbReference type="PROSITE" id="PS50937">
    <property type="entry name" value="HTH_MERR_2"/>
    <property type="match status" value="1"/>
</dbReference>
<dbReference type="Pfam" id="PF00376">
    <property type="entry name" value="MerR"/>
    <property type="match status" value="1"/>
</dbReference>
<dbReference type="KEGG" id="mfa:Mfla_0693"/>
<keyword evidence="6" id="KW-1185">Reference proteome</keyword>
<dbReference type="eggNOG" id="COG0789">
    <property type="taxonomic scope" value="Bacteria"/>
</dbReference>
<keyword evidence="2" id="KW-0238">DNA-binding</keyword>
<dbReference type="SMART" id="SM00422">
    <property type="entry name" value="HTH_MERR"/>
    <property type="match status" value="1"/>
</dbReference>
<dbReference type="OrthoDB" id="9808480at2"/>
<dbReference type="NCBIfam" id="TIGR02047">
    <property type="entry name" value="CadR-PbrR"/>
    <property type="match status" value="1"/>
</dbReference>
<dbReference type="GO" id="GO:0045893">
    <property type="term" value="P:positive regulation of DNA-templated transcription"/>
    <property type="evidence" value="ECO:0007669"/>
    <property type="project" value="InterPro"/>
</dbReference>
<dbReference type="GO" id="GO:0046872">
    <property type="term" value="F:metal ion binding"/>
    <property type="evidence" value="ECO:0007669"/>
    <property type="project" value="InterPro"/>
</dbReference>
<dbReference type="Proteomes" id="UP000002440">
    <property type="component" value="Chromosome"/>
</dbReference>
<dbReference type="PRINTS" id="PR00040">
    <property type="entry name" value="HTHMERR"/>
</dbReference>
<organism evidence="5 6">
    <name type="scientific">Methylobacillus flagellatus (strain ATCC 51484 / DSM 6875 / VKM B-1610 / KT)</name>
    <dbReference type="NCBI Taxonomy" id="265072"/>
    <lineage>
        <taxon>Bacteria</taxon>
        <taxon>Pseudomonadati</taxon>
        <taxon>Pseudomonadota</taxon>
        <taxon>Betaproteobacteria</taxon>
        <taxon>Nitrosomonadales</taxon>
        <taxon>Methylophilaceae</taxon>
        <taxon>Methylobacillus</taxon>
    </lineage>
</organism>
<dbReference type="STRING" id="265072.Mfla_0693"/>
<feature type="domain" description="HTH merR-type" evidence="4">
    <location>
        <begin position="1"/>
        <end position="69"/>
    </location>
</feature>
<dbReference type="InterPro" id="IPR011791">
    <property type="entry name" value="CadR-PbrR"/>
</dbReference>
<dbReference type="Gene3D" id="1.10.1660.10">
    <property type="match status" value="1"/>
</dbReference>
<reference evidence="5 6" key="1">
    <citation type="submission" date="2006-03" db="EMBL/GenBank/DDBJ databases">
        <title>Complete sequence of Methylobacillus flagellatus KT.</title>
        <authorList>
            <consortium name="US DOE Joint Genome Institute"/>
            <person name="Copeland A."/>
            <person name="Lucas S."/>
            <person name="Lapidus A."/>
            <person name="Barry K."/>
            <person name="Detter J.C."/>
            <person name="Glavina del Rio T."/>
            <person name="Hammon N."/>
            <person name="Israni S."/>
            <person name="Dalin E."/>
            <person name="Tice H."/>
            <person name="Pitluck S."/>
            <person name="Brettin T."/>
            <person name="Bruce D."/>
            <person name="Han C."/>
            <person name="Tapia R."/>
            <person name="Saunders E."/>
            <person name="Gilna P."/>
            <person name="Schmutz J."/>
            <person name="Larimer F."/>
            <person name="Land M."/>
            <person name="Kyrpides N."/>
            <person name="Anderson I."/>
            <person name="Richardson P."/>
        </authorList>
    </citation>
    <scope>NUCLEOTIDE SEQUENCE [LARGE SCALE GENOMIC DNA]</scope>
    <source>
        <strain evidence="6">KT / ATCC 51484 / DSM 6875</strain>
    </source>
</reference>
<dbReference type="GO" id="GO:0003677">
    <property type="term" value="F:DNA binding"/>
    <property type="evidence" value="ECO:0007669"/>
    <property type="project" value="UniProtKB-KW"/>
</dbReference>
<evidence type="ECO:0000256" key="3">
    <source>
        <dbReference type="ARBA" id="ARBA00023163"/>
    </source>
</evidence>
<gene>
    <name evidence="5" type="ordered locus">Mfla_0693</name>
</gene>